<dbReference type="PANTHER" id="PTHR39606">
    <property type="entry name" value="SURFACE PROTEIN, PUTATIVE-RELATED"/>
    <property type="match status" value="1"/>
</dbReference>
<dbReference type="RefSeq" id="XP_043166048.1">
    <property type="nucleotide sequence ID" value="XM_043310113.1"/>
</dbReference>
<dbReference type="GeneID" id="67013960"/>
<gene>
    <name evidence="2" type="ORF">ALTATR162_LOCUS2507</name>
</gene>
<dbReference type="OrthoDB" id="2590867at2759"/>
<keyword evidence="3" id="KW-1185">Reference proteome</keyword>
<feature type="compositionally biased region" description="Basic residues" evidence="1">
    <location>
        <begin position="176"/>
        <end position="188"/>
    </location>
</feature>
<feature type="compositionally biased region" description="Polar residues" evidence="1">
    <location>
        <begin position="265"/>
        <end position="277"/>
    </location>
</feature>
<sequence>MTLGDSIRKGVGMVHGTGEAIRGNAMSIVDEASGDKASAVKNQEIANKGVDEWDQGYRGHAASAGVTPADADAHRERMNTTETTATNYGSHNSNIGNKVDPRYDSDMDHRGTATGSTNAGPHSTNVGNKLDPRFDSDVDHRADPTSNVGGTGYETPEKDFGWQPSQGFDHAWHPPHEHRHNPNSHHEHRGSIGSSSGLEAANKLDPIFVAGPDEESMKYADHPNIHRLRGSISGVSGLEAAQKLHPPQEATARLPDEVSARGPGYSQSDPSYHQPIPTHQSSVLTMLEADVNSEQYHPLNRATTEPVSQYNDRNENPSQLESGGYSPDSDAELHRQSHRRSRKFSLRVPKNLAPAGSIPSGMCKGVKRLAIWNESFADTLGL</sequence>
<protein>
    <submittedName>
        <fullName evidence="2">Uncharacterized protein</fullName>
    </submittedName>
</protein>
<feature type="region of interest" description="Disordered" evidence="1">
    <location>
        <begin position="301"/>
        <end position="348"/>
    </location>
</feature>
<dbReference type="AlphaFoldDB" id="A0A8J2N3C9"/>
<feature type="compositionally biased region" description="Basic and acidic residues" evidence="1">
    <location>
        <begin position="130"/>
        <end position="143"/>
    </location>
</feature>
<evidence type="ECO:0000256" key="1">
    <source>
        <dbReference type="SAM" id="MobiDB-lite"/>
    </source>
</evidence>
<name>A0A8J2N3C9_9PLEO</name>
<evidence type="ECO:0000313" key="3">
    <source>
        <dbReference type="Proteomes" id="UP000676310"/>
    </source>
</evidence>
<feature type="region of interest" description="Disordered" evidence="1">
    <location>
        <begin position="249"/>
        <end position="277"/>
    </location>
</feature>
<feature type="compositionally biased region" description="Basic and acidic residues" evidence="1">
    <location>
        <begin position="99"/>
        <end position="111"/>
    </location>
</feature>
<evidence type="ECO:0000313" key="2">
    <source>
        <dbReference type="EMBL" id="CAG5149977.1"/>
    </source>
</evidence>
<feature type="compositionally biased region" description="Polar residues" evidence="1">
    <location>
        <begin position="113"/>
        <end position="127"/>
    </location>
</feature>
<feature type="compositionally biased region" description="Polar residues" evidence="1">
    <location>
        <begin position="301"/>
        <end position="321"/>
    </location>
</feature>
<feature type="compositionally biased region" description="Basic residues" evidence="1">
    <location>
        <begin position="336"/>
        <end position="345"/>
    </location>
</feature>
<feature type="compositionally biased region" description="Polar residues" evidence="1">
    <location>
        <begin position="82"/>
        <end position="96"/>
    </location>
</feature>
<dbReference type="PANTHER" id="PTHR39606:SF1">
    <property type="entry name" value="CELL SURFACE PROTEIN"/>
    <property type="match status" value="1"/>
</dbReference>
<feature type="region of interest" description="Disordered" evidence="1">
    <location>
        <begin position="82"/>
        <end position="198"/>
    </location>
</feature>
<proteinExistence type="predicted"/>
<comment type="caution">
    <text evidence="2">The sequence shown here is derived from an EMBL/GenBank/DDBJ whole genome shotgun (WGS) entry which is preliminary data.</text>
</comment>
<reference evidence="2" key="1">
    <citation type="submission" date="2021-05" db="EMBL/GenBank/DDBJ databases">
        <authorList>
            <person name="Stam R."/>
        </authorList>
    </citation>
    <scope>NUCLEOTIDE SEQUENCE</scope>
    <source>
        <strain evidence="2">CS162</strain>
    </source>
</reference>
<organism evidence="2 3">
    <name type="scientific">Alternaria atra</name>
    <dbReference type="NCBI Taxonomy" id="119953"/>
    <lineage>
        <taxon>Eukaryota</taxon>
        <taxon>Fungi</taxon>
        <taxon>Dikarya</taxon>
        <taxon>Ascomycota</taxon>
        <taxon>Pezizomycotina</taxon>
        <taxon>Dothideomycetes</taxon>
        <taxon>Pleosporomycetidae</taxon>
        <taxon>Pleosporales</taxon>
        <taxon>Pleosporineae</taxon>
        <taxon>Pleosporaceae</taxon>
        <taxon>Alternaria</taxon>
        <taxon>Alternaria sect. Ulocladioides</taxon>
    </lineage>
</organism>
<dbReference type="Proteomes" id="UP000676310">
    <property type="component" value="Unassembled WGS sequence"/>
</dbReference>
<dbReference type="EMBL" id="CAJRGZ010000015">
    <property type="protein sequence ID" value="CAG5149977.1"/>
    <property type="molecule type" value="Genomic_DNA"/>
</dbReference>
<accession>A0A8J2N3C9</accession>